<proteinExistence type="predicted"/>
<dbReference type="CDD" id="cd00082">
    <property type="entry name" value="HisKA"/>
    <property type="match status" value="1"/>
</dbReference>
<dbReference type="AlphaFoldDB" id="A0A1Z8AVW9"/>
<dbReference type="PANTHER" id="PTHR45453">
    <property type="entry name" value="PHOSPHATE REGULON SENSOR PROTEIN PHOR"/>
    <property type="match status" value="1"/>
</dbReference>
<dbReference type="Gene3D" id="1.10.287.130">
    <property type="match status" value="1"/>
</dbReference>
<keyword evidence="6" id="KW-0902">Two-component regulatory system</keyword>
<comment type="caution">
    <text evidence="9">The sequence shown here is derived from an EMBL/GenBank/DDBJ whole genome shotgun (WGS) entry which is preliminary data.</text>
</comment>
<evidence type="ECO:0000313" key="9">
    <source>
        <dbReference type="EMBL" id="OUS14474.1"/>
    </source>
</evidence>
<dbReference type="GO" id="GO:0005886">
    <property type="term" value="C:plasma membrane"/>
    <property type="evidence" value="ECO:0007669"/>
    <property type="project" value="TreeGrafter"/>
</dbReference>
<keyword evidence="7" id="KW-0812">Transmembrane</keyword>
<evidence type="ECO:0000256" key="2">
    <source>
        <dbReference type="ARBA" id="ARBA00012438"/>
    </source>
</evidence>
<dbReference type="InterPro" id="IPR005467">
    <property type="entry name" value="His_kinase_dom"/>
</dbReference>
<keyword evidence="4" id="KW-0808">Transferase</keyword>
<dbReference type="InterPro" id="IPR036890">
    <property type="entry name" value="HATPase_C_sf"/>
</dbReference>
<dbReference type="CDD" id="cd00075">
    <property type="entry name" value="HATPase"/>
    <property type="match status" value="1"/>
</dbReference>
<organism evidence="9 10">
    <name type="scientific">Nonlabens dokdonensis</name>
    <dbReference type="NCBI Taxonomy" id="328515"/>
    <lineage>
        <taxon>Bacteria</taxon>
        <taxon>Pseudomonadati</taxon>
        <taxon>Bacteroidota</taxon>
        <taxon>Flavobacteriia</taxon>
        <taxon>Flavobacteriales</taxon>
        <taxon>Flavobacteriaceae</taxon>
        <taxon>Nonlabens</taxon>
    </lineage>
</organism>
<dbReference type="InterPro" id="IPR036097">
    <property type="entry name" value="HisK_dim/P_sf"/>
</dbReference>
<dbReference type="Pfam" id="PF00512">
    <property type="entry name" value="HisKA"/>
    <property type="match status" value="1"/>
</dbReference>
<reference evidence="10" key="1">
    <citation type="journal article" date="2017" name="Proc. Natl. Acad. Sci. U.S.A.">
        <title>Simulation of Deepwater Horizon oil plume reveals substrate specialization within a complex community of hydrocarbon-degraders.</title>
        <authorList>
            <person name="Hu P."/>
            <person name="Dubinsky E.A."/>
            <person name="Probst A.J."/>
            <person name="Wang J."/>
            <person name="Sieber C.M.K."/>
            <person name="Tom L.M."/>
            <person name="Gardinali P."/>
            <person name="Banfield J.F."/>
            <person name="Atlas R.M."/>
            <person name="Andersen G.L."/>
        </authorList>
    </citation>
    <scope>NUCLEOTIDE SEQUENCE [LARGE SCALE GENOMIC DNA]</scope>
</reference>
<dbReference type="EC" id="2.7.13.3" evidence="2"/>
<feature type="domain" description="Histidine kinase" evidence="8">
    <location>
        <begin position="293"/>
        <end position="504"/>
    </location>
</feature>
<evidence type="ECO:0000256" key="3">
    <source>
        <dbReference type="ARBA" id="ARBA00022553"/>
    </source>
</evidence>
<dbReference type="InterPro" id="IPR003661">
    <property type="entry name" value="HisK_dim/P_dom"/>
</dbReference>
<dbReference type="GO" id="GO:0000155">
    <property type="term" value="F:phosphorelay sensor kinase activity"/>
    <property type="evidence" value="ECO:0007669"/>
    <property type="project" value="InterPro"/>
</dbReference>
<dbReference type="SUPFAM" id="SSF55874">
    <property type="entry name" value="ATPase domain of HSP90 chaperone/DNA topoisomerase II/histidine kinase"/>
    <property type="match status" value="1"/>
</dbReference>
<dbReference type="Gene3D" id="3.30.565.10">
    <property type="entry name" value="Histidine kinase-like ATPase, C-terminal domain"/>
    <property type="match status" value="1"/>
</dbReference>
<evidence type="ECO:0000256" key="4">
    <source>
        <dbReference type="ARBA" id="ARBA00022679"/>
    </source>
</evidence>
<evidence type="ECO:0000313" key="10">
    <source>
        <dbReference type="Proteomes" id="UP000196102"/>
    </source>
</evidence>
<protein>
    <recommendedName>
        <fullName evidence="2">histidine kinase</fullName>
        <ecNumber evidence="2">2.7.13.3</ecNumber>
    </recommendedName>
</protein>
<keyword evidence="3" id="KW-0597">Phosphoprotein</keyword>
<dbReference type="InterPro" id="IPR003594">
    <property type="entry name" value="HATPase_dom"/>
</dbReference>
<name>A0A1Z8AVW9_9FLAO</name>
<evidence type="ECO:0000256" key="7">
    <source>
        <dbReference type="SAM" id="Phobius"/>
    </source>
</evidence>
<evidence type="ECO:0000256" key="6">
    <source>
        <dbReference type="ARBA" id="ARBA00023012"/>
    </source>
</evidence>
<dbReference type="PANTHER" id="PTHR45453:SF1">
    <property type="entry name" value="PHOSPHATE REGULON SENSOR PROTEIN PHOR"/>
    <property type="match status" value="1"/>
</dbReference>
<dbReference type="Proteomes" id="UP000196102">
    <property type="component" value="Unassembled WGS sequence"/>
</dbReference>
<feature type="transmembrane region" description="Helical" evidence="7">
    <location>
        <begin position="251"/>
        <end position="274"/>
    </location>
</feature>
<gene>
    <name evidence="9" type="ORF">A9Q93_08085</name>
</gene>
<dbReference type="InterPro" id="IPR050351">
    <property type="entry name" value="BphY/WalK/GraS-like"/>
</dbReference>
<dbReference type="PROSITE" id="PS50109">
    <property type="entry name" value="HIS_KIN"/>
    <property type="match status" value="1"/>
</dbReference>
<dbReference type="GO" id="GO:0004721">
    <property type="term" value="F:phosphoprotein phosphatase activity"/>
    <property type="evidence" value="ECO:0007669"/>
    <property type="project" value="TreeGrafter"/>
</dbReference>
<dbReference type="GO" id="GO:0016036">
    <property type="term" value="P:cellular response to phosphate starvation"/>
    <property type="evidence" value="ECO:0007669"/>
    <property type="project" value="TreeGrafter"/>
</dbReference>
<comment type="catalytic activity">
    <reaction evidence="1">
        <text>ATP + protein L-histidine = ADP + protein N-phospho-L-histidine.</text>
        <dbReference type="EC" id="2.7.13.3"/>
    </reaction>
</comment>
<evidence type="ECO:0000259" key="8">
    <source>
        <dbReference type="PROSITE" id="PS50109"/>
    </source>
</evidence>
<keyword evidence="5" id="KW-0418">Kinase</keyword>
<keyword evidence="7" id="KW-1133">Transmembrane helix</keyword>
<sequence length="504" mass="57058">MNDRKYHFILILISVVIATTLAIQIYWNYNNFQESKRALVADLQLSLDQSVDVYYEQLIKRNNLGIIVDETTNRKAEFDKIFRRIDSVNRASGYRGFNLDNVVTSDLSEIRIYKGISMDSLNKIRPMEDLWNFPNYEIQKPDGSFKELQVETFFSDQNNLNETISSLTSKIVVSIQEQEMDLARMDSLFVSNLEKQRLNVDYKLEIVDTDVNNYLLNEKGKNVLRANSELLKTGDALLLSYSGLSPTIYRLNLTGIILSALLIAAVVLCLFYLLQIIRKQKALGEMKNDLISNITHEFKTPIATASAALEGVQSFTNSGDLSKTDRYLSMGRDQLVKLNGMVERILETATLDSKELMLQKSSLEITELIETIVAKHQNQTSKTISFHKPDQEVTLMADAFHLENAINNLIDNAIKYGGDQVDITLTKNSDTIQLIVTDSGNGLSNKDAKLIFDKFYRVGKGNRHDVKGFGIGLFYTKSIIEKHNGSIIAVAQPQTTFKIILPYE</sequence>
<accession>A0A1Z8AVW9</accession>
<evidence type="ECO:0000256" key="1">
    <source>
        <dbReference type="ARBA" id="ARBA00000085"/>
    </source>
</evidence>
<dbReference type="SMART" id="SM00387">
    <property type="entry name" value="HATPase_c"/>
    <property type="match status" value="1"/>
</dbReference>
<dbReference type="SUPFAM" id="SSF47384">
    <property type="entry name" value="Homodimeric domain of signal transducing histidine kinase"/>
    <property type="match status" value="1"/>
</dbReference>
<dbReference type="Pfam" id="PF02518">
    <property type="entry name" value="HATPase_c"/>
    <property type="match status" value="1"/>
</dbReference>
<keyword evidence="7" id="KW-0472">Membrane</keyword>
<dbReference type="InterPro" id="IPR004358">
    <property type="entry name" value="Sig_transdc_His_kin-like_C"/>
</dbReference>
<evidence type="ECO:0000256" key="5">
    <source>
        <dbReference type="ARBA" id="ARBA00022777"/>
    </source>
</evidence>
<feature type="transmembrane region" description="Helical" evidence="7">
    <location>
        <begin position="6"/>
        <end position="27"/>
    </location>
</feature>
<dbReference type="RefSeq" id="WP_303686907.1">
    <property type="nucleotide sequence ID" value="NZ_CAJXYO010000002.1"/>
</dbReference>
<dbReference type="PRINTS" id="PR00344">
    <property type="entry name" value="BCTRLSENSOR"/>
</dbReference>
<dbReference type="EMBL" id="MAAX01000120">
    <property type="protein sequence ID" value="OUS14474.1"/>
    <property type="molecule type" value="Genomic_DNA"/>
</dbReference>
<dbReference type="SMART" id="SM00388">
    <property type="entry name" value="HisKA"/>
    <property type="match status" value="1"/>
</dbReference>